<evidence type="ECO:0000256" key="1">
    <source>
        <dbReference type="SAM" id="MobiDB-lite"/>
    </source>
</evidence>
<proteinExistence type="predicted"/>
<evidence type="ECO:0000313" key="2">
    <source>
        <dbReference type="EMBL" id="EZA60944.1"/>
    </source>
</evidence>
<gene>
    <name evidence="2" type="ORF">X777_08156</name>
</gene>
<feature type="compositionally biased region" description="Polar residues" evidence="1">
    <location>
        <begin position="354"/>
        <end position="363"/>
    </location>
</feature>
<protein>
    <submittedName>
        <fullName evidence="2">Uncharacterized protein</fullName>
    </submittedName>
</protein>
<dbReference type="Proteomes" id="UP000053097">
    <property type="component" value="Unassembled WGS sequence"/>
</dbReference>
<keyword evidence="3" id="KW-1185">Reference proteome</keyword>
<sequence>MRIRPQRGGQNKQDIQASRTSKIRYSYSDKPPYSVFIQPTVDNKESFVHPLTISRVLSTITPIELIEVKKTGRGRVVADFRTFSAANSVINHPELTKLKLKAYIPEFKVLRSGIIKDVPQSLDMATMIKHMESSIEVVDVERLNRRITADEQTQFAPSRTLRLSNETPICVNCSGGHLPTYPFCPAVIQHKKITALAAAENISFSDAKRRIQGTSFNTRINPVYDFRNFPILPGSTSFPTSNGDQVPYNNRFSPLQSFQEPDGQDGYFYAAATAYRRPAPLPSTFVPQPSQRSHFDVSRKHSAGHRPGAPAPDILYPNGRPPSSGPNGVALQAQVQAPPPRADLFPPSRHLGSLSETHGSGTFSAPDLGFHPRETHVPGDWLDSIWRMIQTKLEEFVKFHLLPSLNIGQFLLNSVSDNAVQVTQDSNHVSYD</sequence>
<organism evidence="2 3">
    <name type="scientific">Ooceraea biroi</name>
    <name type="common">Clonal raider ant</name>
    <name type="synonym">Cerapachys biroi</name>
    <dbReference type="NCBI Taxonomy" id="2015173"/>
    <lineage>
        <taxon>Eukaryota</taxon>
        <taxon>Metazoa</taxon>
        <taxon>Ecdysozoa</taxon>
        <taxon>Arthropoda</taxon>
        <taxon>Hexapoda</taxon>
        <taxon>Insecta</taxon>
        <taxon>Pterygota</taxon>
        <taxon>Neoptera</taxon>
        <taxon>Endopterygota</taxon>
        <taxon>Hymenoptera</taxon>
        <taxon>Apocrita</taxon>
        <taxon>Aculeata</taxon>
        <taxon>Formicoidea</taxon>
        <taxon>Formicidae</taxon>
        <taxon>Dorylinae</taxon>
        <taxon>Ooceraea</taxon>
    </lineage>
</organism>
<name>A0A026X0L8_OOCBI</name>
<accession>A0A026X0L8</accession>
<dbReference type="AlphaFoldDB" id="A0A026X0L8"/>
<reference evidence="2 3" key="1">
    <citation type="journal article" date="2014" name="Curr. Biol.">
        <title>The genome of the clonal raider ant Cerapachys biroi.</title>
        <authorList>
            <person name="Oxley P.R."/>
            <person name="Ji L."/>
            <person name="Fetter-Pruneda I."/>
            <person name="McKenzie S.K."/>
            <person name="Li C."/>
            <person name="Hu H."/>
            <person name="Zhang G."/>
            <person name="Kronauer D.J."/>
        </authorList>
    </citation>
    <scope>NUCLEOTIDE SEQUENCE [LARGE SCALE GENOMIC DNA]</scope>
</reference>
<dbReference type="OrthoDB" id="7700262at2759"/>
<dbReference type="EMBL" id="KK107063">
    <property type="protein sequence ID" value="EZA60944.1"/>
    <property type="molecule type" value="Genomic_DNA"/>
</dbReference>
<evidence type="ECO:0000313" key="3">
    <source>
        <dbReference type="Proteomes" id="UP000053097"/>
    </source>
</evidence>
<dbReference type="STRING" id="2015173.A0A026X0L8"/>
<feature type="region of interest" description="Disordered" evidence="1">
    <location>
        <begin position="280"/>
        <end position="371"/>
    </location>
</feature>